<evidence type="ECO:0000256" key="2">
    <source>
        <dbReference type="ARBA" id="ARBA00022801"/>
    </source>
</evidence>
<keyword evidence="2 4" id="KW-0378">Hydrolase</keyword>
<evidence type="ECO:0000256" key="1">
    <source>
        <dbReference type="ARBA" id="ARBA00006336"/>
    </source>
</evidence>
<dbReference type="InParanoid" id="A0A152A554"/>
<dbReference type="OrthoDB" id="245563at2759"/>
<keyword evidence="5" id="KW-1185">Reference proteome</keyword>
<organism evidence="4 5">
    <name type="scientific">Tieghemostelium lacteum</name>
    <name type="common">Slime mold</name>
    <name type="synonym">Dictyostelium lacteum</name>
    <dbReference type="NCBI Taxonomy" id="361077"/>
    <lineage>
        <taxon>Eukaryota</taxon>
        <taxon>Amoebozoa</taxon>
        <taxon>Evosea</taxon>
        <taxon>Eumycetozoa</taxon>
        <taxon>Dictyostelia</taxon>
        <taxon>Dictyosteliales</taxon>
        <taxon>Raperosteliaceae</taxon>
        <taxon>Tieghemostelium</taxon>
    </lineage>
</organism>
<dbReference type="SUPFAM" id="SSF52499">
    <property type="entry name" value="Isochorismatase-like hydrolases"/>
    <property type="match status" value="1"/>
</dbReference>
<dbReference type="Proteomes" id="UP000076078">
    <property type="component" value="Unassembled WGS sequence"/>
</dbReference>
<evidence type="ECO:0000259" key="3">
    <source>
        <dbReference type="Pfam" id="PF00857"/>
    </source>
</evidence>
<dbReference type="Gene3D" id="3.40.50.850">
    <property type="entry name" value="Isochorismatase-like"/>
    <property type="match status" value="1"/>
</dbReference>
<dbReference type="OMA" id="IMADNFA"/>
<reference evidence="4 5" key="1">
    <citation type="submission" date="2015-12" db="EMBL/GenBank/DDBJ databases">
        <title>Dictyostelia acquired genes for synthesis and detection of signals that induce cell-type specialization by lateral gene transfer from prokaryotes.</title>
        <authorList>
            <person name="Gloeckner G."/>
            <person name="Schaap P."/>
        </authorList>
    </citation>
    <scope>NUCLEOTIDE SEQUENCE [LARGE SCALE GENOMIC DNA]</scope>
    <source>
        <strain evidence="4 5">TK</strain>
    </source>
</reference>
<dbReference type="AlphaFoldDB" id="A0A152A554"/>
<comment type="similarity">
    <text evidence="1">Belongs to the isochorismatase family.</text>
</comment>
<evidence type="ECO:0000313" key="4">
    <source>
        <dbReference type="EMBL" id="KYR01354.1"/>
    </source>
</evidence>
<dbReference type="InterPro" id="IPR050272">
    <property type="entry name" value="Isochorismatase-like_hydrls"/>
</dbReference>
<proteinExistence type="inferred from homology"/>
<dbReference type="GO" id="GO:0016787">
    <property type="term" value="F:hydrolase activity"/>
    <property type="evidence" value="ECO:0007669"/>
    <property type="project" value="UniProtKB-KW"/>
</dbReference>
<comment type="caution">
    <text evidence="4">The sequence shown here is derived from an EMBL/GenBank/DDBJ whole genome shotgun (WGS) entry which is preliminary data.</text>
</comment>
<dbReference type="Pfam" id="PF00857">
    <property type="entry name" value="Isochorismatase"/>
    <property type="match status" value="1"/>
</dbReference>
<sequence length="185" mass="20437">MSNQTALIIVDIQNDYFTDGLWPLYEPVKALENVKLLLKKFRDNNETIIHVQHLANEGAPFFVKGTKGSDIHNDVKPLDNESVVVKQYANSFYQTNLLELLKSKNIKNIVVTGMMTQNCIDSTVRGASEVGFQYPNITIIGDTTATRDLPVPGGTTISAPLVQQSFLAALNFAFGKVISTADYLK</sequence>
<name>A0A152A554_TIELA</name>
<accession>A0A152A554</accession>
<evidence type="ECO:0000313" key="5">
    <source>
        <dbReference type="Proteomes" id="UP000076078"/>
    </source>
</evidence>
<gene>
    <name evidence="4" type="ORF">DLAC_01943</name>
</gene>
<feature type="domain" description="Isochorismatase-like" evidence="3">
    <location>
        <begin position="5"/>
        <end position="180"/>
    </location>
</feature>
<protein>
    <submittedName>
        <fullName evidence="4">Isochorismatase hydrolase</fullName>
    </submittedName>
</protein>
<dbReference type="STRING" id="361077.A0A152A554"/>
<dbReference type="EMBL" id="LODT01000009">
    <property type="protein sequence ID" value="KYR01354.1"/>
    <property type="molecule type" value="Genomic_DNA"/>
</dbReference>
<dbReference type="CDD" id="cd01014">
    <property type="entry name" value="nicotinamidase_related"/>
    <property type="match status" value="1"/>
</dbReference>
<dbReference type="PANTHER" id="PTHR43540">
    <property type="entry name" value="PEROXYUREIDOACRYLATE/UREIDOACRYLATE AMIDOHYDROLASE-RELATED"/>
    <property type="match status" value="1"/>
</dbReference>
<dbReference type="InterPro" id="IPR000868">
    <property type="entry name" value="Isochorismatase-like_dom"/>
</dbReference>
<dbReference type="PANTHER" id="PTHR43540:SF1">
    <property type="entry name" value="ISOCHORISMATASE HYDROLASE"/>
    <property type="match status" value="1"/>
</dbReference>
<dbReference type="InterPro" id="IPR036380">
    <property type="entry name" value="Isochorismatase-like_sf"/>
</dbReference>